<evidence type="ECO:0000313" key="3">
    <source>
        <dbReference type="WBParaSite" id="HPBE_0002562701-mRNA-1"/>
    </source>
</evidence>
<proteinExistence type="predicted"/>
<name>A0A183GSF7_HELPZ</name>
<dbReference type="EMBL" id="UZAH01038251">
    <property type="protein sequence ID" value="VDP52575.1"/>
    <property type="molecule type" value="Genomic_DNA"/>
</dbReference>
<evidence type="ECO:0000313" key="2">
    <source>
        <dbReference type="Proteomes" id="UP000050761"/>
    </source>
</evidence>
<reference evidence="3" key="2">
    <citation type="submission" date="2019-09" db="UniProtKB">
        <authorList>
            <consortium name="WormBaseParasite"/>
        </authorList>
    </citation>
    <scope>IDENTIFICATION</scope>
</reference>
<reference evidence="1 2" key="1">
    <citation type="submission" date="2018-11" db="EMBL/GenBank/DDBJ databases">
        <authorList>
            <consortium name="Pathogen Informatics"/>
        </authorList>
    </citation>
    <scope>NUCLEOTIDE SEQUENCE [LARGE SCALE GENOMIC DNA]</scope>
</reference>
<dbReference type="OrthoDB" id="248923at2759"/>
<dbReference type="AlphaFoldDB" id="A0A183GSF7"/>
<organism evidence="2 3">
    <name type="scientific">Heligmosomoides polygyrus</name>
    <name type="common">Parasitic roundworm</name>
    <dbReference type="NCBI Taxonomy" id="6339"/>
    <lineage>
        <taxon>Eukaryota</taxon>
        <taxon>Metazoa</taxon>
        <taxon>Ecdysozoa</taxon>
        <taxon>Nematoda</taxon>
        <taxon>Chromadorea</taxon>
        <taxon>Rhabditida</taxon>
        <taxon>Rhabditina</taxon>
        <taxon>Rhabditomorpha</taxon>
        <taxon>Strongyloidea</taxon>
        <taxon>Heligmosomidae</taxon>
        <taxon>Heligmosomoides</taxon>
    </lineage>
</organism>
<dbReference type="Proteomes" id="UP000050761">
    <property type="component" value="Unassembled WGS sequence"/>
</dbReference>
<accession>A0A183GSF7</accession>
<gene>
    <name evidence="1" type="ORF">HPBE_LOCUS25626</name>
</gene>
<sequence length="135" mass="15163">MSIDLQTLRPENSVTRRFFRWLFTERVADGAFLDFFLSGKEDDATQIVNLLQGVTKKKVAVRFIPRFASREIAPHNRCVSIIMIHIIATATAVCALADILPQKCAAAAPVRRRRQALVAAFGLCYTSPTRRRSIT</sequence>
<keyword evidence="2" id="KW-1185">Reference proteome</keyword>
<dbReference type="WBParaSite" id="HPBE_0002562701-mRNA-1">
    <property type="protein sequence ID" value="HPBE_0002562701-mRNA-1"/>
    <property type="gene ID" value="HPBE_0002562701"/>
</dbReference>
<accession>A0A3P8FAK9</accession>
<evidence type="ECO:0000313" key="1">
    <source>
        <dbReference type="EMBL" id="VDP52575.1"/>
    </source>
</evidence>
<protein>
    <submittedName>
        <fullName evidence="3">BLUF domain-containing protein</fullName>
    </submittedName>
</protein>